<organism evidence="1 2">
    <name type="scientific">Lysobacter antibioticus</name>
    <dbReference type="NCBI Taxonomy" id="84531"/>
    <lineage>
        <taxon>Bacteria</taxon>
        <taxon>Pseudomonadati</taxon>
        <taxon>Pseudomonadota</taxon>
        <taxon>Gammaproteobacteria</taxon>
        <taxon>Lysobacterales</taxon>
        <taxon>Lysobacteraceae</taxon>
        <taxon>Lysobacter</taxon>
    </lineage>
</organism>
<dbReference type="EMBL" id="CP011129">
    <property type="protein sequence ID" value="ALN79515.1"/>
    <property type="molecule type" value="Genomic_DNA"/>
</dbReference>
<evidence type="ECO:0000313" key="1">
    <source>
        <dbReference type="EMBL" id="ALN79515.1"/>
    </source>
</evidence>
<keyword evidence="2" id="KW-1185">Reference proteome</keyword>
<dbReference type="RefSeq" id="WP_057917098.1">
    <property type="nucleotide sequence ID" value="NZ_CP011129.1"/>
</dbReference>
<evidence type="ECO:0000313" key="2">
    <source>
        <dbReference type="Proteomes" id="UP000060787"/>
    </source>
</evidence>
<proteinExistence type="predicted"/>
<name>A0A0S2F7L9_LYSAN</name>
<gene>
    <name evidence="1" type="ORF">LA76x_1358</name>
</gene>
<sequence length="347" mass="35819">MILLNDLQVLQIVLSGAVATSQPHFYAGYVDLASGILSTPAPVTGTTNSTTAVTWVAAPAASTVRQVKALSLYNADTSSVTATVRVNDNGTNRTLRVVTLLPGQSLEYVDTAGWSVADSAQSPTSVGYIDGLRLLYVSANAVTADSGSAYIQGLARRVDVSTAIAKSSLSLSASTWYHVYLFESAGVADIEIVTTAPAAAYNGTARSKTGDTSRRYLGSVRTDGSGNILAFTHYGNRIAYDAGGSGTLRPLANGNATSDTAVSLASYVPVTTTVATLLLSTNSSTAYFQVKKAVAAAIYFTIGPSVNSSDVALIVIDIPAPGQAIAYVGQSSSAAAYIDVLGYVLER</sequence>
<dbReference type="KEGG" id="lab:LA76x_1358"/>
<dbReference type="Proteomes" id="UP000060787">
    <property type="component" value="Chromosome"/>
</dbReference>
<protein>
    <submittedName>
        <fullName evidence="1">Uncharacterized protein</fullName>
    </submittedName>
</protein>
<dbReference type="AlphaFoldDB" id="A0A0S2F7L9"/>
<dbReference type="PATRIC" id="fig|84531.8.peg.1388"/>
<dbReference type="STRING" id="84531.LA76x_1358"/>
<accession>A0A0S2F7L9</accession>
<reference evidence="1 2" key="1">
    <citation type="journal article" date="2015" name="BMC Genomics">
        <title>Comparative genomics and metabolic profiling of the genus Lysobacter.</title>
        <authorList>
            <person name="de Bruijn I."/>
            <person name="Cheng X."/>
            <person name="de Jager V."/>
            <person name="Exposito R.G."/>
            <person name="Watrous J."/>
            <person name="Patel N."/>
            <person name="Postma J."/>
            <person name="Dorrestein P.C."/>
            <person name="Kobayashi D."/>
            <person name="Raaijmakers J.M."/>
        </authorList>
    </citation>
    <scope>NUCLEOTIDE SEQUENCE [LARGE SCALE GENOMIC DNA]</scope>
    <source>
        <strain evidence="1 2">76</strain>
    </source>
</reference>